<evidence type="ECO:0000256" key="1">
    <source>
        <dbReference type="ARBA" id="ARBA00022737"/>
    </source>
</evidence>
<name>A0ABT3L3C4_9CYAN</name>
<dbReference type="SUPFAM" id="SSF48452">
    <property type="entry name" value="TPR-like"/>
    <property type="match status" value="1"/>
</dbReference>
<dbReference type="Gene3D" id="1.25.40.10">
    <property type="entry name" value="Tetratricopeptide repeat domain"/>
    <property type="match status" value="2"/>
</dbReference>
<dbReference type="Proteomes" id="UP001526426">
    <property type="component" value="Unassembled WGS sequence"/>
</dbReference>
<keyword evidence="5" id="KW-1185">Reference proteome</keyword>
<evidence type="ECO:0000256" key="3">
    <source>
        <dbReference type="PROSITE-ProRule" id="PRU00339"/>
    </source>
</evidence>
<dbReference type="PROSITE" id="PS50293">
    <property type="entry name" value="TPR_REGION"/>
    <property type="match status" value="1"/>
</dbReference>
<comment type="caution">
    <text evidence="4">The sequence shown here is derived from an EMBL/GenBank/DDBJ whole genome shotgun (WGS) entry which is preliminary data.</text>
</comment>
<evidence type="ECO:0000256" key="2">
    <source>
        <dbReference type="ARBA" id="ARBA00022803"/>
    </source>
</evidence>
<dbReference type="InterPro" id="IPR019734">
    <property type="entry name" value="TPR_rpt"/>
</dbReference>
<feature type="repeat" description="TPR" evidence="3">
    <location>
        <begin position="117"/>
        <end position="150"/>
    </location>
</feature>
<sequence length="242" mass="27841">MSWEEMMNYPEMAPFIQSLEEAFGKPSDYSGVDQGIVGHEMDHAPPFFERYLRSLVLEHSNLGNYTMAIALLDELIACNPDSAMDYNNRGLMYFNCGEYDQALADYNQAIALNPRLDSAYNNRANCYIAQGQLADAIADYQIALDFNPANWRAWINQGITYRDMGLYDLAIENFDLVLVLGKRLKARSYGERGRTYHLRGDWNLAMGDYQRALESLSNTLPSRRYRKQIQQWLEELLNPMTA</sequence>
<dbReference type="EMBL" id="JAIHOM010000025">
    <property type="protein sequence ID" value="MCW6036007.1"/>
    <property type="molecule type" value="Genomic_DNA"/>
</dbReference>
<evidence type="ECO:0000313" key="4">
    <source>
        <dbReference type="EMBL" id="MCW6036007.1"/>
    </source>
</evidence>
<accession>A0ABT3L3C4</accession>
<dbReference type="PANTHER" id="PTHR44858:SF1">
    <property type="entry name" value="UDP-N-ACETYLGLUCOSAMINE--PEPTIDE N-ACETYLGLUCOSAMINYLTRANSFERASE SPINDLY-RELATED"/>
    <property type="match status" value="1"/>
</dbReference>
<dbReference type="PANTHER" id="PTHR44858">
    <property type="entry name" value="TETRATRICOPEPTIDE REPEAT PROTEIN 6"/>
    <property type="match status" value="1"/>
</dbReference>
<keyword evidence="1" id="KW-0677">Repeat</keyword>
<dbReference type="PROSITE" id="PS50005">
    <property type="entry name" value="TPR"/>
    <property type="match status" value="3"/>
</dbReference>
<dbReference type="InterPro" id="IPR050498">
    <property type="entry name" value="Ycf3"/>
</dbReference>
<proteinExistence type="predicted"/>
<dbReference type="SMART" id="SM00028">
    <property type="entry name" value="TPR"/>
    <property type="match status" value="5"/>
</dbReference>
<evidence type="ECO:0000313" key="5">
    <source>
        <dbReference type="Proteomes" id="UP001526426"/>
    </source>
</evidence>
<dbReference type="Pfam" id="PF00515">
    <property type="entry name" value="TPR_1"/>
    <property type="match status" value="2"/>
</dbReference>
<reference evidence="4 5" key="1">
    <citation type="submission" date="2021-08" db="EMBL/GenBank/DDBJ databases">
        <title>Draft genome sequence of Spirulina subsalsa with high tolerance to salinity and hype-accumulation of phycocyanin.</title>
        <authorList>
            <person name="Pei H."/>
            <person name="Jiang L."/>
        </authorList>
    </citation>
    <scope>NUCLEOTIDE SEQUENCE [LARGE SCALE GENOMIC DNA]</scope>
    <source>
        <strain evidence="4 5">FACHB-351</strain>
    </source>
</reference>
<dbReference type="InterPro" id="IPR011990">
    <property type="entry name" value="TPR-like_helical_dom_sf"/>
</dbReference>
<keyword evidence="2 3" id="KW-0802">TPR repeat</keyword>
<organism evidence="4 5">
    <name type="scientific">Spirulina subsalsa FACHB-351</name>
    <dbReference type="NCBI Taxonomy" id="234711"/>
    <lineage>
        <taxon>Bacteria</taxon>
        <taxon>Bacillati</taxon>
        <taxon>Cyanobacteriota</taxon>
        <taxon>Cyanophyceae</taxon>
        <taxon>Spirulinales</taxon>
        <taxon>Spirulinaceae</taxon>
        <taxon>Spirulina</taxon>
    </lineage>
</organism>
<feature type="repeat" description="TPR" evidence="3">
    <location>
        <begin position="186"/>
        <end position="219"/>
    </location>
</feature>
<gene>
    <name evidence="4" type="ORF">K4A83_06935</name>
</gene>
<dbReference type="Pfam" id="PF13424">
    <property type="entry name" value="TPR_12"/>
    <property type="match status" value="1"/>
</dbReference>
<feature type="repeat" description="TPR" evidence="3">
    <location>
        <begin position="83"/>
        <end position="116"/>
    </location>
</feature>
<protein>
    <submittedName>
        <fullName evidence="4">Tetratricopeptide repeat protein</fullName>
    </submittedName>
</protein>